<name>A0AC34FLW0_9BILA</name>
<sequence length="71" mass="8098">MESEQIKPNIQLQISQDVGPNPSIVQNEIINESSRVQVVVVTDTTKSSTKNLCTYDELAVDEMMQRPHYYN</sequence>
<organism evidence="1 2">
    <name type="scientific">Panagrolaimus sp. ES5</name>
    <dbReference type="NCBI Taxonomy" id="591445"/>
    <lineage>
        <taxon>Eukaryota</taxon>
        <taxon>Metazoa</taxon>
        <taxon>Ecdysozoa</taxon>
        <taxon>Nematoda</taxon>
        <taxon>Chromadorea</taxon>
        <taxon>Rhabditida</taxon>
        <taxon>Tylenchina</taxon>
        <taxon>Panagrolaimomorpha</taxon>
        <taxon>Panagrolaimoidea</taxon>
        <taxon>Panagrolaimidae</taxon>
        <taxon>Panagrolaimus</taxon>
    </lineage>
</organism>
<protein>
    <submittedName>
        <fullName evidence="2">Uncharacterized protein</fullName>
    </submittedName>
</protein>
<dbReference type="WBParaSite" id="ES5_v2.g18077.t1">
    <property type="protein sequence ID" value="ES5_v2.g18077.t1"/>
    <property type="gene ID" value="ES5_v2.g18077"/>
</dbReference>
<evidence type="ECO:0000313" key="2">
    <source>
        <dbReference type="WBParaSite" id="ES5_v2.g18077.t1"/>
    </source>
</evidence>
<accession>A0AC34FLW0</accession>
<proteinExistence type="predicted"/>
<evidence type="ECO:0000313" key="1">
    <source>
        <dbReference type="Proteomes" id="UP000887579"/>
    </source>
</evidence>
<dbReference type="Proteomes" id="UP000887579">
    <property type="component" value="Unplaced"/>
</dbReference>
<reference evidence="2" key="1">
    <citation type="submission" date="2022-11" db="UniProtKB">
        <authorList>
            <consortium name="WormBaseParasite"/>
        </authorList>
    </citation>
    <scope>IDENTIFICATION</scope>
</reference>